<reference evidence="2 3" key="1">
    <citation type="submission" date="2017-02" db="EMBL/GenBank/DDBJ databases">
        <title>Genomic diversity within the haloalkaliphilic genus Thioalkalivibrio.</title>
        <authorList>
            <person name="Ahn A.-C."/>
            <person name="Meier-Kolthoff J."/>
            <person name="Overmars L."/>
            <person name="Richter M."/>
            <person name="Woyke T."/>
            <person name="Sorokin D.Y."/>
            <person name="Muyzer G."/>
        </authorList>
    </citation>
    <scope>NUCLEOTIDE SEQUENCE [LARGE SCALE GENOMIC DNA]</scope>
    <source>
        <strain evidence="2 3">ALJD</strain>
    </source>
</reference>
<sequence length="94" mass="10676">MLITSNKIRVLRLFVWALSIGISILYMVTVLYLGSQAIPVLSSSGPRGGMMDFFLLIFLVPLAIAWVMIWKLIEYLRFLELAKEVEKGRVKSSL</sequence>
<feature type="transmembrane region" description="Helical" evidence="1">
    <location>
        <begin position="53"/>
        <end position="73"/>
    </location>
</feature>
<protein>
    <recommendedName>
        <fullName evidence="4">DUF485 domain-containing protein</fullName>
    </recommendedName>
</protein>
<keyword evidence="1" id="KW-1133">Transmembrane helix</keyword>
<keyword evidence="3" id="KW-1185">Reference proteome</keyword>
<evidence type="ECO:0000313" key="3">
    <source>
        <dbReference type="Proteomes" id="UP000189462"/>
    </source>
</evidence>
<name>A0A1V3NNU7_9GAMM</name>
<accession>A0A1V3NNU7</accession>
<keyword evidence="1" id="KW-0472">Membrane</keyword>
<feature type="transmembrane region" description="Helical" evidence="1">
    <location>
        <begin position="12"/>
        <end position="33"/>
    </location>
</feature>
<keyword evidence="1" id="KW-0812">Transmembrane</keyword>
<dbReference type="AlphaFoldDB" id="A0A1V3NNU7"/>
<dbReference type="STRING" id="108003.B1C78_05005"/>
<gene>
    <name evidence="2" type="ORF">B1C78_05005</name>
</gene>
<proteinExistence type="predicted"/>
<evidence type="ECO:0008006" key="4">
    <source>
        <dbReference type="Google" id="ProtNLM"/>
    </source>
</evidence>
<comment type="caution">
    <text evidence="2">The sequence shown here is derived from an EMBL/GenBank/DDBJ whole genome shotgun (WGS) entry which is preliminary data.</text>
</comment>
<evidence type="ECO:0000313" key="2">
    <source>
        <dbReference type="EMBL" id="OOG26426.1"/>
    </source>
</evidence>
<dbReference type="Proteomes" id="UP000189462">
    <property type="component" value="Unassembled WGS sequence"/>
</dbReference>
<dbReference type="EMBL" id="MVBK01000028">
    <property type="protein sequence ID" value="OOG26426.1"/>
    <property type="molecule type" value="Genomic_DNA"/>
</dbReference>
<organism evidence="2 3">
    <name type="scientific">Thioalkalivibrio denitrificans</name>
    <dbReference type="NCBI Taxonomy" id="108003"/>
    <lineage>
        <taxon>Bacteria</taxon>
        <taxon>Pseudomonadati</taxon>
        <taxon>Pseudomonadota</taxon>
        <taxon>Gammaproteobacteria</taxon>
        <taxon>Chromatiales</taxon>
        <taxon>Ectothiorhodospiraceae</taxon>
        <taxon>Thioalkalivibrio</taxon>
    </lineage>
</organism>
<evidence type="ECO:0000256" key="1">
    <source>
        <dbReference type="SAM" id="Phobius"/>
    </source>
</evidence>